<protein>
    <submittedName>
        <fullName evidence="1">Uncharacterized protein</fullName>
    </submittedName>
</protein>
<evidence type="ECO:0000313" key="1">
    <source>
        <dbReference type="EMBL" id="KAI0055758.1"/>
    </source>
</evidence>
<evidence type="ECO:0000313" key="2">
    <source>
        <dbReference type="Proteomes" id="UP000814140"/>
    </source>
</evidence>
<name>A0ACB8SHM8_9AGAM</name>
<keyword evidence="2" id="KW-1185">Reference proteome</keyword>
<dbReference type="EMBL" id="MU277280">
    <property type="protein sequence ID" value="KAI0055758.1"/>
    <property type="molecule type" value="Genomic_DNA"/>
</dbReference>
<sequence length="252" mass="27344">MMSGSRLGHALRTSRAHESNIFTRRGPAVVLKHRDKLKTSSTIPGSGRLSVPQRMQALVLKVGTGFFTSKEDGDEFRALYLKQISGVQLRYFTAFAQSCLLGRRAAVVKAVLSGQVPPLDGTATPYGFGYAPLVVTGSSQIGHPDHAPADHYVELLDFLLDPAVVPGCPPDVADIGRTTALMGAAVNTVDCVAELIRILVARGADINHRDIFGDTPIRGYRDRQRRRGRRAHGAGRGHHDPRRGRHVSRGDV</sequence>
<organism evidence="1 2">
    <name type="scientific">Artomyces pyxidatus</name>
    <dbReference type="NCBI Taxonomy" id="48021"/>
    <lineage>
        <taxon>Eukaryota</taxon>
        <taxon>Fungi</taxon>
        <taxon>Dikarya</taxon>
        <taxon>Basidiomycota</taxon>
        <taxon>Agaricomycotina</taxon>
        <taxon>Agaricomycetes</taxon>
        <taxon>Russulales</taxon>
        <taxon>Auriscalpiaceae</taxon>
        <taxon>Artomyces</taxon>
    </lineage>
</organism>
<reference evidence="1" key="2">
    <citation type="journal article" date="2022" name="New Phytol.">
        <title>Evolutionary transition to the ectomycorrhizal habit in the genomes of a hyperdiverse lineage of mushroom-forming fungi.</title>
        <authorList>
            <person name="Looney B."/>
            <person name="Miyauchi S."/>
            <person name="Morin E."/>
            <person name="Drula E."/>
            <person name="Courty P.E."/>
            <person name="Kohler A."/>
            <person name="Kuo A."/>
            <person name="LaButti K."/>
            <person name="Pangilinan J."/>
            <person name="Lipzen A."/>
            <person name="Riley R."/>
            <person name="Andreopoulos W."/>
            <person name="He G."/>
            <person name="Johnson J."/>
            <person name="Nolan M."/>
            <person name="Tritt A."/>
            <person name="Barry K.W."/>
            <person name="Grigoriev I.V."/>
            <person name="Nagy L.G."/>
            <person name="Hibbett D."/>
            <person name="Henrissat B."/>
            <person name="Matheny P.B."/>
            <person name="Labbe J."/>
            <person name="Martin F.M."/>
        </authorList>
    </citation>
    <scope>NUCLEOTIDE SEQUENCE</scope>
    <source>
        <strain evidence="1">HHB10654</strain>
    </source>
</reference>
<reference evidence="1" key="1">
    <citation type="submission" date="2021-03" db="EMBL/GenBank/DDBJ databases">
        <authorList>
            <consortium name="DOE Joint Genome Institute"/>
            <person name="Ahrendt S."/>
            <person name="Looney B.P."/>
            <person name="Miyauchi S."/>
            <person name="Morin E."/>
            <person name="Drula E."/>
            <person name="Courty P.E."/>
            <person name="Chicoki N."/>
            <person name="Fauchery L."/>
            <person name="Kohler A."/>
            <person name="Kuo A."/>
            <person name="Labutti K."/>
            <person name="Pangilinan J."/>
            <person name="Lipzen A."/>
            <person name="Riley R."/>
            <person name="Andreopoulos W."/>
            <person name="He G."/>
            <person name="Johnson J."/>
            <person name="Barry K.W."/>
            <person name="Grigoriev I.V."/>
            <person name="Nagy L."/>
            <person name="Hibbett D."/>
            <person name="Henrissat B."/>
            <person name="Matheny P.B."/>
            <person name="Labbe J."/>
            <person name="Martin F."/>
        </authorList>
    </citation>
    <scope>NUCLEOTIDE SEQUENCE</scope>
    <source>
        <strain evidence="1">HHB10654</strain>
    </source>
</reference>
<dbReference type="Proteomes" id="UP000814140">
    <property type="component" value="Unassembled WGS sequence"/>
</dbReference>
<gene>
    <name evidence="1" type="ORF">BV25DRAFT_1731445</name>
</gene>
<proteinExistence type="predicted"/>
<accession>A0ACB8SHM8</accession>
<comment type="caution">
    <text evidence="1">The sequence shown here is derived from an EMBL/GenBank/DDBJ whole genome shotgun (WGS) entry which is preliminary data.</text>
</comment>